<feature type="transmembrane region" description="Helical" evidence="16">
    <location>
        <begin position="86"/>
        <end position="108"/>
    </location>
</feature>
<feature type="transmembrane region" description="Helical" evidence="16">
    <location>
        <begin position="332"/>
        <end position="353"/>
    </location>
</feature>
<dbReference type="SMART" id="SM01381">
    <property type="entry name" value="7TM_GPCR_Srsx"/>
    <property type="match status" value="1"/>
</dbReference>
<dbReference type="InterPro" id="IPR027430">
    <property type="entry name" value="Retinal_BS"/>
</dbReference>
<dbReference type="Pfam" id="PF00001">
    <property type="entry name" value="7tm_1"/>
    <property type="match status" value="1"/>
</dbReference>
<evidence type="ECO:0000256" key="8">
    <source>
        <dbReference type="ARBA" id="ARBA00022991"/>
    </source>
</evidence>
<evidence type="ECO:0000256" key="16">
    <source>
        <dbReference type="RuleBase" id="RU004951"/>
    </source>
</evidence>
<evidence type="ECO:0000256" key="13">
    <source>
        <dbReference type="ARBA" id="ARBA00023180"/>
    </source>
</evidence>
<evidence type="ECO:0000313" key="19">
    <source>
        <dbReference type="EMBL" id="CAD7082265.1"/>
    </source>
</evidence>
<keyword evidence="6 16" id="KW-0681">Retinal protein</keyword>
<dbReference type="GO" id="GO:0007602">
    <property type="term" value="P:phototransduction"/>
    <property type="evidence" value="ECO:0007669"/>
    <property type="project" value="UniProtKB-KW"/>
</dbReference>
<dbReference type="InterPro" id="IPR000276">
    <property type="entry name" value="GPCR_Rhodpsn"/>
</dbReference>
<dbReference type="AlphaFoldDB" id="A0A7R8UJZ9"/>
<protein>
    <recommendedName>
        <fullName evidence="18">G-protein coupled receptors family 1 profile domain-containing protein</fullName>
    </recommendedName>
</protein>
<keyword evidence="7 16" id="KW-1133">Transmembrane helix</keyword>
<evidence type="ECO:0000256" key="5">
    <source>
        <dbReference type="ARBA" id="ARBA00022692"/>
    </source>
</evidence>
<dbReference type="InterPro" id="IPR017452">
    <property type="entry name" value="GPCR_Rhodpsn_7TM"/>
</dbReference>
<feature type="transmembrane region" description="Helical" evidence="16">
    <location>
        <begin position="198"/>
        <end position="218"/>
    </location>
</feature>
<name>A0A7R8UJZ9_HERIL</name>
<evidence type="ECO:0000256" key="11">
    <source>
        <dbReference type="ARBA" id="ARBA00023157"/>
    </source>
</evidence>
<feature type="region of interest" description="Disordered" evidence="17">
    <location>
        <begin position="395"/>
        <end position="416"/>
    </location>
</feature>
<keyword evidence="14 16" id="KW-0807">Transducer</keyword>
<dbReference type="InterPro" id="IPR050125">
    <property type="entry name" value="GPCR_opsins"/>
</dbReference>
<feature type="domain" description="G-protein coupled receptors family 1 profile" evidence="18">
    <location>
        <begin position="99"/>
        <end position="350"/>
    </location>
</feature>
<evidence type="ECO:0000256" key="7">
    <source>
        <dbReference type="ARBA" id="ARBA00022989"/>
    </source>
</evidence>
<dbReference type="FunCoup" id="A0A7R8UJZ9">
    <property type="interactions" value="21"/>
</dbReference>
<dbReference type="PROSITE" id="PS00237">
    <property type="entry name" value="G_PROTEIN_RECEP_F1_1"/>
    <property type="match status" value="1"/>
</dbReference>
<dbReference type="EMBL" id="LR899010">
    <property type="protein sequence ID" value="CAD7082265.1"/>
    <property type="molecule type" value="Genomic_DNA"/>
</dbReference>
<keyword evidence="11" id="KW-1015">Disulfide bond</keyword>
<feature type="transmembrane region" description="Helical" evidence="16">
    <location>
        <begin position="250"/>
        <end position="271"/>
    </location>
</feature>
<keyword evidence="15" id="KW-0844">Vision</keyword>
<dbReference type="SUPFAM" id="SSF81321">
    <property type="entry name" value="Family A G protein-coupled receptor-like"/>
    <property type="match status" value="1"/>
</dbReference>
<dbReference type="Proteomes" id="UP000594454">
    <property type="component" value="Chromosome 2"/>
</dbReference>
<gene>
    <name evidence="19" type="ORF">HERILL_LOCUS5314</name>
</gene>
<keyword evidence="20" id="KW-1185">Reference proteome</keyword>
<keyword evidence="3 16" id="KW-0600">Photoreceptor protein</keyword>
<keyword evidence="5 16" id="KW-0812">Transmembrane</keyword>
<proteinExistence type="inferred from homology"/>
<dbReference type="GO" id="GO:0016020">
    <property type="term" value="C:membrane"/>
    <property type="evidence" value="ECO:0007669"/>
    <property type="project" value="UniProtKB-SubCell"/>
</dbReference>
<dbReference type="PRINTS" id="PR00577">
    <property type="entry name" value="OPSINRH3RH4"/>
</dbReference>
<evidence type="ECO:0000313" key="20">
    <source>
        <dbReference type="Proteomes" id="UP000594454"/>
    </source>
</evidence>
<dbReference type="InParanoid" id="A0A7R8UJZ9"/>
<sequence length="433" mass="48577">MHDNERVTMDHWTNLTPTATIPLMDNVSTPIITNNTSIDDPIGLNFSQYPALRDFQGDLDMEYIKLINPFWLKFDPPSQRAHYTLGALYILLLVIGFSGNAFVIFMFLRCKSLRTPANTLVLNLAVSDFLMMSKIPIAIYNCFHCGPALGDSWCKFYGFAGGLTGTLSITTLTAISIDRYHVVVYPLDPLKSTTKRRSRLMVLFVWCYSFIFAIIPALDIGLSHYVPEGYLTTCSFDYLSKSRDARIFMFAYWIAAWCIPFSIITYCYVYILRVVISANSIQSSKDKNKTEFKLAIVIIGIIGLWFLAWTPYSVVALLGISGNETAITPLGSMIPALFCKSAAAIDPYVYAVTHPRFRMELGRIFCGRVPSTLKRASTYQSSVYTKTSTRRRIAPDVKDEPRVLGQGEEMSSFSGDALERSSTIEGTIKTTLT</sequence>
<reference evidence="19 20" key="1">
    <citation type="submission" date="2020-11" db="EMBL/GenBank/DDBJ databases">
        <authorList>
            <person name="Wallbank WR R."/>
            <person name="Pardo Diaz C."/>
            <person name="Kozak K."/>
            <person name="Martin S."/>
            <person name="Jiggins C."/>
            <person name="Moest M."/>
            <person name="Warren A I."/>
            <person name="Generalovic N T."/>
            <person name="Byers J.R.P. K."/>
            <person name="Montejo-Kovacevich G."/>
            <person name="Yen C E."/>
        </authorList>
    </citation>
    <scope>NUCLEOTIDE SEQUENCE [LARGE SCALE GENOMIC DNA]</scope>
</reference>
<dbReference type="PRINTS" id="PR00237">
    <property type="entry name" value="GPCRRHODOPSN"/>
</dbReference>
<evidence type="ECO:0000256" key="2">
    <source>
        <dbReference type="ARBA" id="ARBA00004141"/>
    </source>
</evidence>
<keyword evidence="9 16" id="KW-0297">G-protein coupled receptor</keyword>
<dbReference type="PROSITE" id="PS50262">
    <property type="entry name" value="G_PROTEIN_RECEP_F1_2"/>
    <property type="match status" value="1"/>
</dbReference>
<evidence type="ECO:0000256" key="10">
    <source>
        <dbReference type="ARBA" id="ARBA00023136"/>
    </source>
</evidence>
<evidence type="ECO:0000256" key="17">
    <source>
        <dbReference type="SAM" id="MobiDB-lite"/>
    </source>
</evidence>
<keyword evidence="4 16" id="KW-0716">Sensory transduction</keyword>
<dbReference type="PRINTS" id="PR00238">
    <property type="entry name" value="OPSIN"/>
</dbReference>
<evidence type="ECO:0000256" key="15">
    <source>
        <dbReference type="ARBA" id="ARBA00023305"/>
    </source>
</evidence>
<feature type="transmembrane region" description="Helical" evidence="16">
    <location>
        <begin position="156"/>
        <end position="177"/>
    </location>
</feature>
<keyword evidence="8 16" id="KW-0157">Chromophore</keyword>
<comment type="function">
    <text evidence="1">Visual pigments are the light-absorbing molecules that mediate vision. They consist of an apoprotein, opsin, covalently linked to cis-retinal.</text>
</comment>
<feature type="transmembrane region" description="Helical" evidence="16">
    <location>
        <begin position="292"/>
        <end position="312"/>
    </location>
</feature>
<dbReference type="InterPro" id="IPR001760">
    <property type="entry name" value="Opsin"/>
</dbReference>
<comment type="subcellular location">
    <subcellularLocation>
        <location evidence="2 16">Membrane</location>
        <topology evidence="2 16">Multi-pass membrane protein</topology>
    </subcellularLocation>
</comment>
<evidence type="ECO:0000256" key="9">
    <source>
        <dbReference type="ARBA" id="ARBA00023040"/>
    </source>
</evidence>
<dbReference type="OrthoDB" id="10015560at2759"/>
<keyword evidence="10 16" id="KW-0472">Membrane</keyword>
<dbReference type="PROSITE" id="PS00238">
    <property type="entry name" value="OPSIN"/>
    <property type="match status" value="1"/>
</dbReference>
<evidence type="ECO:0000256" key="12">
    <source>
        <dbReference type="ARBA" id="ARBA00023170"/>
    </source>
</evidence>
<dbReference type="Gene3D" id="1.20.1070.10">
    <property type="entry name" value="Rhodopsin 7-helix transmembrane proteins"/>
    <property type="match status" value="1"/>
</dbReference>
<evidence type="ECO:0000256" key="3">
    <source>
        <dbReference type="ARBA" id="ARBA00022543"/>
    </source>
</evidence>
<keyword evidence="12 16" id="KW-0675">Receptor</keyword>
<dbReference type="PANTHER" id="PTHR24240">
    <property type="entry name" value="OPSIN"/>
    <property type="match status" value="1"/>
</dbReference>
<dbReference type="GO" id="GO:0007601">
    <property type="term" value="P:visual perception"/>
    <property type="evidence" value="ECO:0007669"/>
    <property type="project" value="UniProtKB-KW"/>
</dbReference>
<evidence type="ECO:0000256" key="14">
    <source>
        <dbReference type="ARBA" id="ARBA00023224"/>
    </source>
</evidence>
<keyword evidence="13" id="KW-0325">Glycoprotein</keyword>
<evidence type="ECO:0000256" key="1">
    <source>
        <dbReference type="ARBA" id="ARBA00002881"/>
    </source>
</evidence>
<organism evidence="19 20">
    <name type="scientific">Hermetia illucens</name>
    <name type="common">Black soldier fly</name>
    <dbReference type="NCBI Taxonomy" id="343691"/>
    <lineage>
        <taxon>Eukaryota</taxon>
        <taxon>Metazoa</taxon>
        <taxon>Ecdysozoa</taxon>
        <taxon>Arthropoda</taxon>
        <taxon>Hexapoda</taxon>
        <taxon>Insecta</taxon>
        <taxon>Pterygota</taxon>
        <taxon>Neoptera</taxon>
        <taxon>Endopterygota</taxon>
        <taxon>Diptera</taxon>
        <taxon>Brachycera</taxon>
        <taxon>Stratiomyomorpha</taxon>
        <taxon>Stratiomyidae</taxon>
        <taxon>Hermetiinae</taxon>
        <taxon>Hermetia</taxon>
    </lineage>
</organism>
<comment type="similarity">
    <text evidence="16">Belongs to the G-protein coupled receptor 1 family. Opsin subfamily.</text>
</comment>
<evidence type="ECO:0000259" key="18">
    <source>
        <dbReference type="PROSITE" id="PS50262"/>
    </source>
</evidence>
<feature type="transmembrane region" description="Helical" evidence="16">
    <location>
        <begin position="120"/>
        <end position="140"/>
    </location>
</feature>
<dbReference type="GO" id="GO:0008020">
    <property type="term" value="F:G protein-coupled photoreceptor activity"/>
    <property type="evidence" value="ECO:0007669"/>
    <property type="project" value="UniProtKB-ARBA"/>
</dbReference>
<evidence type="ECO:0000256" key="6">
    <source>
        <dbReference type="ARBA" id="ARBA00022925"/>
    </source>
</evidence>
<accession>A0A7R8UJZ9</accession>
<evidence type="ECO:0000256" key="4">
    <source>
        <dbReference type="ARBA" id="ARBA00022606"/>
    </source>
</evidence>